<dbReference type="EMBL" id="JBALHR010000019">
    <property type="protein sequence ID" value="MEH7830239.1"/>
    <property type="molecule type" value="Genomic_DNA"/>
</dbReference>
<protein>
    <recommendedName>
        <fullName evidence="4">Glycerophosphoryl diester phosphodiesterase membrane domain-containing protein</fullName>
    </recommendedName>
</protein>
<organism evidence="2 3">
    <name type="scientific">Gemmobacter denitrificans</name>
    <dbReference type="NCBI Taxonomy" id="3123040"/>
    <lineage>
        <taxon>Bacteria</taxon>
        <taxon>Pseudomonadati</taxon>
        <taxon>Pseudomonadota</taxon>
        <taxon>Alphaproteobacteria</taxon>
        <taxon>Rhodobacterales</taxon>
        <taxon>Paracoccaceae</taxon>
        <taxon>Gemmobacter</taxon>
    </lineage>
</organism>
<feature type="transmembrane region" description="Helical" evidence="1">
    <location>
        <begin position="111"/>
        <end position="135"/>
    </location>
</feature>
<comment type="caution">
    <text evidence="2">The sequence shown here is derived from an EMBL/GenBank/DDBJ whole genome shotgun (WGS) entry which is preliminary data.</text>
</comment>
<sequence length="263" mass="28085">MKGLHIFLHSVRQVTGNLDSALRISALPFAIQVLAALILLGPDMMMDSGFSPDTANIGYFGSVALNLVVTIFTSLWIAIAWHRFVLRNEVPQGFVPSFAAPRSLAYFGRSFVIGLLCIAVAIPLGVVAGVIAAGLSGATGPGLGSMFILFVLVYLPVAVISYRLSTALPGIALDEERAFSAGWEATKGETETFFVLSVISVVAFFVLSFGGSFLLSFLGTLVLGDVSILSFAWNVALGWMMLMVGLSILTTLYGHYIEKRPLV</sequence>
<dbReference type="Proteomes" id="UP001431963">
    <property type="component" value="Unassembled WGS sequence"/>
</dbReference>
<evidence type="ECO:0008006" key="4">
    <source>
        <dbReference type="Google" id="ProtNLM"/>
    </source>
</evidence>
<evidence type="ECO:0000313" key="3">
    <source>
        <dbReference type="Proteomes" id="UP001431963"/>
    </source>
</evidence>
<feature type="transmembrane region" description="Helical" evidence="1">
    <location>
        <begin position="231"/>
        <end position="253"/>
    </location>
</feature>
<keyword evidence="1" id="KW-0812">Transmembrane</keyword>
<feature type="transmembrane region" description="Helical" evidence="1">
    <location>
        <begin position="60"/>
        <end position="81"/>
    </location>
</feature>
<gene>
    <name evidence="2" type="ORF">V6590_18985</name>
</gene>
<name>A0ABU8BZV5_9RHOB</name>
<dbReference type="RefSeq" id="WP_335425274.1">
    <property type="nucleotide sequence ID" value="NZ_JBALHR010000019.1"/>
</dbReference>
<evidence type="ECO:0000313" key="2">
    <source>
        <dbReference type="EMBL" id="MEH7830239.1"/>
    </source>
</evidence>
<reference evidence="2" key="1">
    <citation type="submission" date="2024-02" db="EMBL/GenBank/DDBJ databases">
        <title>Genome sequences of strain Gemmobacter sp. JM10B15.</title>
        <authorList>
            <person name="Zhang M."/>
        </authorList>
    </citation>
    <scope>NUCLEOTIDE SEQUENCE</scope>
    <source>
        <strain evidence="2">JM10B15</strain>
    </source>
</reference>
<feature type="transmembrane region" description="Helical" evidence="1">
    <location>
        <begin position="147"/>
        <end position="172"/>
    </location>
</feature>
<keyword evidence="1" id="KW-0472">Membrane</keyword>
<keyword evidence="3" id="KW-1185">Reference proteome</keyword>
<keyword evidence="1" id="KW-1133">Transmembrane helix</keyword>
<evidence type="ECO:0000256" key="1">
    <source>
        <dbReference type="SAM" id="Phobius"/>
    </source>
</evidence>
<accession>A0ABU8BZV5</accession>
<proteinExistence type="predicted"/>
<feature type="transmembrane region" description="Helical" evidence="1">
    <location>
        <begin position="21"/>
        <end position="40"/>
    </location>
</feature>
<feature type="transmembrane region" description="Helical" evidence="1">
    <location>
        <begin position="193"/>
        <end position="219"/>
    </location>
</feature>